<dbReference type="InterPro" id="IPR013087">
    <property type="entry name" value="Znf_C2H2_type"/>
</dbReference>
<sequence length="700" mass="78450">MMGMAVVQLKSQTHHKDILDALHHLRLQGHLSDITVQVDYQGHSRAFQAHRVVLAASSGYFNNIFLSLDAIPDHIPLSNMHPSDFSDFLEFVYTGKAKVARGRMADVQAAAKILECRELARVCSMNRTSRSDAVKKSSQVTTTGKKKKPLKRQLPQKSSERLSKRHKVKTTKLKLSLGGRKVLQRSIPTRSEYNGEEEDDYVYSSSPTSPHFDDNTSSLNDTEETLLLSGGEEEGIRASNSTSKGKFSCSECNRSFHYERSYLKHMSTCHGVKADLVYRCETCQKTFSNRSNLRIHEKHVHSSERLFTCEICAKTFKRKKDVVRHHKQVHDPHVHQCSDCGKSLSSKASLKLHKRTHSGIKAFVCTDCGARFTQNSALKMHHRIHTGEKPFACDECDSRFTQKSMLAYHKRSHTGEKPFMCEACGKSFASKEYLRYHSNIHTGSKPFKCEHCGRGFAQRNSLRQHLTVHTGERPYACTYCDKHFTQLNALQRHQRIHTGEKPYMCGLCSRTFTDKSTLRRHTATHDANAPWKNYLVVLEGNVEEKKSKATTQEKKSAAKKASKSNVTSLGAAVPPESGAITLVNHDHLGMITTIQTEMMSQDQAVTSDGSSGGITLDRPFAIPVEANSSENTHSLPVDTPSMSSLLEEAASHTILAHEAEAAQLNILTVVVSDKMCKDEQMRQREPERKGDDGQANPENV</sequence>
<dbReference type="GeneTree" id="ENSGT00870000136554"/>
<keyword evidence="7" id="KW-0862">Zinc</keyword>
<dbReference type="GO" id="GO:0005634">
    <property type="term" value="C:nucleus"/>
    <property type="evidence" value="ECO:0007669"/>
    <property type="project" value="UniProtKB-SubCell"/>
</dbReference>
<dbReference type="GO" id="GO:0000978">
    <property type="term" value="F:RNA polymerase II cis-regulatory region sequence-specific DNA binding"/>
    <property type="evidence" value="ECO:0007669"/>
    <property type="project" value="TreeGrafter"/>
</dbReference>
<evidence type="ECO:0000256" key="6">
    <source>
        <dbReference type="ARBA" id="ARBA00022771"/>
    </source>
</evidence>
<proteinExistence type="inferred from homology"/>
<protein>
    <submittedName>
        <fullName evidence="16">GDNF inducible zinc finger protein 1</fullName>
    </submittedName>
</protein>
<dbReference type="PANTHER" id="PTHR24404:SF114">
    <property type="entry name" value="KLUMPFUSS, ISOFORM B-RELATED"/>
    <property type="match status" value="1"/>
</dbReference>
<evidence type="ECO:0000256" key="11">
    <source>
        <dbReference type="ARBA" id="ARBA00023242"/>
    </source>
</evidence>
<keyword evidence="9" id="KW-0238">DNA-binding</keyword>
<dbReference type="PROSITE" id="PS00028">
    <property type="entry name" value="ZINC_FINGER_C2H2_1"/>
    <property type="match status" value="9"/>
</dbReference>
<feature type="compositionally biased region" description="Basic and acidic residues" evidence="13">
    <location>
        <begin position="545"/>
        <end position="556"/>
    </location>
</feature>
<feature type="region of interest" description="Disordered" evidence="13">
    <location>
        <begin position="677"/>
        <end position="700"/>
    </location>
</feature>
<dbReference type="GO" id="GO:0008270">
    <property type="term" value="F:zinc ion binding"/>
    <property type="evidence" value="ECO:0007669"/>
    <property type="project" value="UniProtKB-KW"/>
</dbReference>
<keyword evidence="6 12" id="KW-0863">Zinc-finger</keyword>
<dbReference type="KEGG" id="hcq:109507214"/>
<keyword evidence="11" id="KW-0539">Nucleus</keyword>
<dbReference type="GeneID" id="109507214"/>
<dbReference type="Gene3D" id="3.30.710.10">
    <property type="entry name" value="Potassium Channel Kv1.1, Chain A"/>
    <property type="match status" value="1"/>
</dbReference>
<feature type="domain" description="C2H2-type" evidence="15">
    <location>
        <begin position="307"/>
        <end position="330"/>
    </location>
</feature>
<evidence type="ECO:0000256" key="7">
    <source>
        <dbReference type="ARBA" id="ARBA00022833"/>
    </source>
</evidence>
<evidence type="ECO:0000256" key="13">
    <source>
        <dbReference type="SAM" id="MobiDB-lite"/>
    </source>
</evidence>
<keyword evidence="17" id="KW-1185">Reference proteome</keyword>
<feature type="domain" description="C2H2-type" evidence="15">
    <location>
        <begin position="503"/>
        <end position="530"/>
    </location>
</feature>
<feature type="domain" description="C2H2-type" evidence="15">
    <location>
        <begin position="419"/>
        <end position="446"/>
    </location>
</feature>
<feature type="compositionally biased region" description="Polar residues" evidence="13">
    <location>
        <begin position="203"/>
        <end position="219"/>
    </location>
</feature>
<evidence type="ECO:0000256" key="8">
    <source>
        <dbReference type="ARBA" id="ARBA00023015"/>
    </source>
</evidence>
<organism evidence="16 17">
    <name type="scientific">Hippocampus comes</name>
    <name type="common">Tiger tail seahorse</name>
    <dbReference type="NCBI Taxonomy" id="109280"/>
    <lineage>
        <taxon>Eukaryota</taxon>
        <taxon>Metazoa</taxon>
        <taxon>Chordata</taxon>
        <taxon>Craniata</taxon>
        <taxon>Vertebrata</taxon>
        <taxon>Euteleostomi</taxon>
        <taxon>Actinopterygii</taxon>
        <taxon>Neopterygii</taxon>
        <taxon>Teleostei</taxon>
        <taxon>Neoteleostei</taxon>
        <taxon>Acanthomorphata</taxon>
        <taxon>Syngnathiaria</taxon>
        <taxon>Syngnathiformes</taxon>
        <taxon>Syngnathoidei</taxon>
        <taxon>Syngnathidae</taxon>
        <taxon>Hippocampus</taxon>
    </lineage>
</organism>
<dbReference type="SMART" id="SM00355">
    <property type="entry name" value="ZnF_C2H2"/>
    <property type="match status" value="10"/>
</dbReference>
<evidence type="ECO:0000256" key="10">
    <source>
        <dbReference type="ARBA" id="ARBA00023163"/>
    </source>
</evidence>
<dbReference type="Proteomes" id="UP000264820">
    <property type="component" value="Unplaced"/>
</dbReference>
<evidence type="ECO:0000313" key="16">
    <source>
        <dbReference type="Ensembl" id="ENSHCOP00000003052.1"/>
    </source>
</evidence>
<reference evidence="16" key="2">
    <citation type="submission" date="2025-09" db="UniProtKB">
        <authorList>
            <consortium name="Ensembl"/>
        </authorList>
    </citation>
    <scope>IDENTIFICATION</scope>
</reference>
<evidence type="ECO:0000256" key="4">
    <source>
        <dbReference type="ARBA" id="ARBA00022723"/>
    </source>
</evidence>
<dbReference type="OrthoDB" id="6425912at2759"/>
<dbReference type="FunFam" id="3.30.160.60:FF:000912">
    <property type="entry name" value="Zinc finger protein 660"/>
    <property type="match status" value="1"/>
</dbReference>
<dbReference type="InterPro" id="IPR050589">
    <property type="entry name" value="Ikaros_C2H2-ZF"/>
</dbReference>
<feature type="domain" description="C2H2-type" evidence="15">
    <location>
        <begin position="278"/>
        <end position="306"/>
    </location>
</feature>
<dbReference type="Pfam" id="PF00096">
    <property type="entry name" value="zf-C2H2"/>
    <property type="match status" value="9"/>
</dbReference>
<dbReference type="PROSITE" id="PS50097">
    <property type="entry name" value="BTB"/>
    <property type="match status" value="1"/>
</dbReference>
<dbReference type="CTD" id="64412"/>
<dbReference type="GO" id="GO:0006357">
    <property type="term" value="P:regulation of transcription by RNA polymerase II"/>
    <property type="evidence" value="ECO:0007669"/>
    <property type="project" value="TreeGrafter"/>
</dbReference>
<feature type="region of interest" description="Disordered" evidence="13">
    <location>
        <begin position="127"/>
        <end position="168"/>
    </location>
</feature>
<keyword evidence="10" id="KW-0804">Transcription</keyword>
<evidence type="ECO:0000259" key="15">
    <source>
        <dbReference type="PROSITE" id="PS50157"/>
    </source>
</evidence>
<evidence type="ECO:0000256" key="1">
    <source>
        <dbReference type="ARBA" id="ARBA00003767"/>
    </source>
</evidence>
<dbReference type="FunFam" id="3.30.160.60:FF:000709">
    <property type="entry name" value="GDNF-inducible zinc finger protein 1"/>
    <property type="match status" value="1"/>
</dbReference>
<evidence type="ECO:0000256" key="3">
    <source>
        <dbReference type="ARBA" id="ARBA00006991"/>
    </source>
</evidence>
<dbReference type="FunFam" id="3.30.160.60:FF:000322">
    <property type="entry name" value="GDNF-inducible zinc finger protein 1"/>
    <property type="match status" value="2"/>
</dbReference>
<evidence type="ECO:0000256" key="5">
    <source>
        <dbReference type="ARBA" id="ARBA00022737"/>
    </source>
</evidence>
<dbReference type="GO" id="GO:0045892">
    <property type="term" value="P:negative regulation of DNA-templated transcription"/>
    <property type="evidence" value="ECO:0007669"/>
    <property type="project" value="UniProtKB-ARBA"/>
</dbReference>
<dbReference type="FunFam" id="3.30.160.60:FF:000446">
    <property type="entry name" value="Zinc finger protein"/>
    <property type="match status" value="1"/>
</dbReference>
<feature type="domain" description="C2H2-type" evidence="15">
    <location>
        <begin position="391"/>
        <end position="418"/>
    </location>
</feature>
<dbReference type="SUPFAM" id="SSF54695">
    <property type="entry name" value="POZ domain"/>
    <property type="match status" value="1"/>
</dbReference>
<dbReference type="RefSeq" id="XP_019712032.1">
    <property type="nucleotide sequence ID" value="XM_019856473.1"/>
</dbReference>
<keyword evidence="5" id="KW-0677">Repeat</keyword>
<feature type="compositionally biased region" description="Basic and acidic residues" evidence="13">
    <location>
        <begin position="677"/>
        <end position="692"/>
    </location>
</feature>
<dbReference type="SUPFAM" id="SSF57667">
    <property type="entry name" value="beta-beta-alpha zinc fingers"/>
    <property type="match status" value="5"/>
</dbReference>
<dbReference type="InterPro" id="IPR011333">
    <property type="entry name" value="SKP1/BTB/POZ_sf"/>
</dbReference>
<feature type="domain" description="C2H2-type" evidence="15">
    <location>
        <begin position="475"/>
        <end position="502"/>
    </location>
</feature>
<dbReference type="Gene3D" id="3.30.160.60">
    <property type="entry name" value="Classic Zinc Finger"/>
    <property type="match status" value="8"/>
</dbReference>
<dbReference type="FunFam" id="3.30.160.60:FF:000690">
    <property type="entry name" value="Zinc finger protein 354C"/>
    <property type="match status" value="1"/>
</dbReference>
<accession>A0A3Q2XH25</accession>
<feature type="region of interest" description="Disordered" evidence="13">
    <location>
        <begin position="186"/>
        <end position="219"/>
    </location>
</feature>
<dbReference type="InterPro" id="IPR000210">
    <property type="entry name" value="BTB/POZ_dom"/>
</dbReference>
<feature type="domain" description="C2H2-type" evidence="15">
    <location>
        <begin position="247"/>
        <end position="270"/>
    </location>
</feature>
<evidence type="ECO:0000256" key="12">
    <source>
        <dbReference type="PROSITE-ProRule" id="PRU00042"/>
    </source>
</evidence>
<reference evidence="16" key="1">
    <citation type="submission" date="2025-08" db="UniProtKB">
        <authorList>
            <consortium name="Ensembl"/>
        </authorList>
    </citation>
    <scope>IDENTIFICATION</scope>
</reference>
<dbReference type="AlphaFoldDB" id="A0A3Q2XH25"/>
<feature type="domain" description="C2H2-type" evidence="15">
    <location>
        <begin position="447"/>
        <end position="474"/>
    </location>
</feature>
<dbReference type="SMART" id="SM00225">
    <property type="entry name" value="BTB"/>
    <property type="match status" value="1"/>
</dbReference>
<dbReference type="PANTHER" id="PTHR24404">
    <property type="entry name" value="ZINC FINGER PROTEIN"/>
    <property type="match status" value="1"/>
</dbReference>
<dbReference type="Pfam" id="PF00651">
    <property type="entry name" value="BTB"/>
    <property type="match status" value="1"/>
</dbReference>
<keyword evidence="8" id="KW-0805">Transcription regulation</keyword>
<keyword evidence="4" id="KW-0479">Metal-binding</keyword>
<comment type="function">
    <text evidence="1">May be involved in transcriptional regulation.</text>
</comment>
<feature type="domain" description="BTB" evidence="14">
    <location>
        <begin position="32"/>
        <end position="101"/>
    </location>
</feature>
<name>A0A3Q2XH25_HIPCM</name>
<evidence type="ECO:0000259" key="14">
    <source>
        <dbReference type="PROSITE" id="PS50097"/>
    </source>
</evidence>
<comment type="similarity">
    <text evidence="3">Belongs to the krueppel C2H2-type zinc-finger protein family.</text>
</comment>
<comment type="subcellular location">
    <subcellularLocation>
        <location evidence="2">Nucleus</location>
    </subcellularLocation>
</comment>
<dbReference type="GO" id="GO:0003700">
    <property type="term" value="F:DNA-binding transcription factor activity"/>
    <property type="evidence" value="ECO:0007669"/>
    <property type="project" value="TreeGrafter"/>
</dbReference>
<evidence type="ECO:0000256" key="2">
    <source>
        <dbReference type="ARBA" id="ARBA00004123"/>
    </source>
</evidence>
<dbReference type="InterPro" id="IPR036236">
    <property type="entry name" value="Znf_C2H2_sf"/>
</dbReference>
<dbReference type="Ensembl" id="ENSHCOT00000009383.1">
    <property type="protein sequence ID" value="ENSHCOP00000003052.1"/>
    <property type="gene ID" value="ENSHCOG00000004326.1"/>
</dbReference>
<dbReference type="FunFam" id="3.30.160.60:FF:000759">
    <property type="entry name" value="zinc finger protein 16"/>
    <property type="match status" value="1"/>
</dbReference>
<feature type="domain" description="C2H2-type" evidence="15">
    <location>
        <begin position="363"/>
        <end position="390"/>
    </location>
</feature>
<feature type="domain" description="C2H2-type" evidence="15">
    <location>
        <begin position="335"/>
        <end position="362"/>
    </location>
</feature>
<evidence type="ECO:0000313" key="17">
    <source>
        <dbReference type="Proteomes" id="UP000264820"/>
    </source>
</evidence>
<feature type="region of interest" description="Disordered" evidence="13">
    <location>
        <begin position="545"/>
        <end position="571"/>
    </location>
</feature>
<evidence type="ECO:0000256" key="9">
    <source>
        <dbReference type="ARBA" id="ARBA00023125"/>
    </source>
</evidence>
<dbReference type="PROSITE" id="PS50157">
    <property type="entry name" value="ZINC_FINGER_C2H2_2"/>
    <property type="match status" value="10"/>
</dbReference>